<dbReference type="InterPro" id="IPR036779">
    <property type="entry name" value="LysM_dom_sf"/>
</dbReference>
<dbReference type="GO" id="GO:0016798">
    <property type="term" value="F:hydrolase activity, acting on glycosyl bonds"/>
    <property type="evidence" value="ECO:0007669"/>
    <property type="project" value="UniProtKB-KW"/>
</dbReference>
<dbReference type="InterPro" id="IPR041704">
    <property type="entry name" value="CFLE_GH18"/>
</dbReference>
<dbReference type="Pfam" id="PF00704">
    <property type="entry name" value="Glyco_hydro_18"/>
    <property type="match status" value="1"/>
</dbReference>
<dbReference type="PANTHER" id="PTHR46066">
    <property type="entry name" value="CHITINASE DOMAIN-CONTAINING PROTEIN 1 FAMILY MEMBER"/>
    <property type="match status" value="1"/>
</dbReference>
<feature type="domain" description="LysM" evidence="4">
    <location>
        <begin position="25"/>
        <end position="69"/>
    </location>
</feature>
<keyword evidence="7" id="KW-1185">Reference proteome</keyword>
<dbReference type="CDD" id="cd00118">
    <property type="entry name" value="LysM"/>
    <property type="match status" value="2"/>
</dbReference>
<dbReference type="AlphaFoldDB" id="A0A920C677"/>
<feature type="signal peptide" evidence="3">
    <location>
        <begin position="1"/>
        <end position="23"/>
    </location>
</feature>
<dbReference type="Gene3D" id="3.10.350.10">
    <property type="entry name" value="LysM domain"/>
    <property type="match status" value="2"/>
</dbReference>
<dbReference type="SUPFAM" id="SSF51445">
    <property type="entry name" value="(Trans)glycosidases"/>
    <property type="match status" value="1"/>
</dbReference>
<dbReference type="PROSITE" id="PS51910">
    <property type="entry name" value="GH18_2"/>
    <property type="match status" value="1"/>
</dbReference>
<dbReference type="Proteomes" id="UP000676917">
    <property type="component" value="Unassembled WGS sequence"/>
</dbReference>
<keyword evidence="2" id="KW-0326">Glycosidase</keyword>
<dbReference type="PROSITE" id="PS51782">
    <property type="entry name" value="LYSM"/>
    <property type="match status" value="2"/>
</dbReference>
<dbReference type="EMBL" id="BORP01000001">
    <property type="protein sequence ID" value="GIO26308.1"/>
    <property type="molecule type" value="Genomic_DNA"/>
</dbReference>
<evidence type="ECO:0000313" key="7">
    <source>
        <dbReference type="Proteomes" id="UP000676917"/>
    </source>
</evidence>
<protein>
    <submittedName>
        <fullName evidence="6">Sporulation-specific glycosylase YdhD</fullName>
    </submittedName>
</protein>
<feature type="domain" description="LysM" evidence="4">
    <location>
        <begin position="72"/>
        <end position="115"/>
    </location>
</feature>
<evidence type="ECO:0000259" key="4">
    <source>
        <dbReference type="PROSITE" id="PS51782"/>
    </source>
</evidence>
<dbReference type="InterPro" id="IPR011583">
    <property type="entry name" value="Chitinase_II/V-like_cat"/>
</dbReference>
<dbReference type="GO" id="GO:0008061">
    <property type="term" value="F:chitin binding"/>
    <property type="evidence" value="ECO:0007669"/>
    <property type="project" value="InterPro"/>
</dbReference>
<evidence type="ECO:0000259" key="5">
    <source>
        <dbReference type="PROSITE" id="PS51910"/>
    </source>
</evidence>
<evidence type="ECO:0000256" key="3">
    <source>
        <dbReference type="SAM" id="SignalP"/>
    </source>
</evidence>
<name>A0A920C677_9BACI</name>
<evidence type="ECO:0000313" key="6">
    <source>
        <dbReference type="EMBL" id="GIO26308.1"/>
    </source>
</evidence>
<dbReference type="Gene3D" id="3.20.20.80">
    <property type="entry name" value="Glycosidases"/>
    <property type="match status" value="1"/>
</dbReference>
<keyword evidence="3" id="KW-0732">Signal</keyword>
<accession>A0A920C677</accession>
<gene>
    <name evidence="6" type="primary">ydhD</name>
    <name evidence="6" type="ORF">J43TS3_09190</name>
</gene>
<dbReference type="Pfam" id="PF01476">
    <property type="entry name" value="LysM"/>
    <property type="match status" value="2"/>
</dbReference>
<evidence type="ECO:0000256" key="1">
    <source>
        <dbReference type="ARBA" id="ARBA00022801"/>
    </source>
</evidence>
<dbReference type="InterPro" id="IPR018392">
    <property type="entry name" value="LysM"/>
</dbReference>
<organism evidence="6 7">
    <name type="scientific">Ornithinibacillus bavariensis</name>
    <dbReference type="NCBI Taxonomy" id="545502"/>
    <lineage>
        <taxon>Bacteria</taxon>
        <taxon>Bacillati</taxon>
        <taxon>Bacillota</taxon>
        <taxon>Bacilli</taxon>
        <taxon>Bacillales</taxon>
        <taxon>Bacillaceae</taxon>
        <taxon>Ornithinibacillus</taxon>
    </lineage>
</organism>
<dbReference type="SUPFAM" id="SSF54106">
    <property type="entry name" value="LysM domain"/>
    <property type="match status" value="2"/>
</dbReference>
<dbReference type="SMART" id="SM00257">
    <property type="entry name" value="LysM"/>
    <property type="match status" value="2"/>
</dbReference>
<dbReference type="CDD" id="cd02874">
    <property type="entry name" value="GH18_CFLE_spore_hydrolase"/>
    <property type="match status" value="1"/>
</dbReference>
<keyword evidence="1" id="KW-0378">Hydrolase</keyword>
<evidence type="ECO:0000256" key="2">
    <source>
        <dbReference type="ARBA" id="ARBA00023295"/>
    </source>
</evidence>
<dbReference type="PANTHER" id="PTHR46066:SF2">
    <property type="entry name" value="CHITINASE DOMAIN-CONTAINING PROTEIN 1"/>
    <property type="match status" value="1"/>
</dbReference>
<proteinExistence type="predicted"/>
<sequence>MNTKILFLVIFCFMLLFPTISHAQVIHEVRPGDSLYKISKQYRVNKDELAKLNGIARDIQLVLGQSLLIPSSTYVVQPGDSIWEIAYRHAISEEKLINHNKLKSRVIIPGQKLKIPRQSKMDLWTGTYFVPKDKNTNAWMLNNYKSTLTSVFLFEYHSDDQGNIIGIAENEAHKMAWNQNMTPYATLSNLSEKGFDPELTHKLISNPSQRKIFINNIYLLLDSHDYKGVVIDFEQIRARDRENLNLFIKELAAKLHPSGMEVLMAVPPKQGDQVPSYSIAYDYETLGKYLDRIFLMTYDWHWPGGPSGPIAPIDKVRETLNYAVSVVPKSKLMLGIPQYAYDWTITGDEKLGTSYSTQHAIDLYTGYQSNINYDENAGAPWFRYVDKNGKIHEVWFEDPRSLLAKFRLVKEYGLAGMGCWHLGLTMPQTEKMLLEEFRIVK</sequence>
<dbReference type="Gene3D" id="3.10.50.10">
    <property type="match status" value="1"/>
</dbReference>
<dbReference type="GO" id="GO:0070492">
    <property type="term" value="F:oligosaccharide binding"/>
    <property type="evidence" value="ECO:0007669"/>
    <property type="project" value="TreeGrafter"/>
</dbReference>
<dbReference type="GO" id="GO:0012505">
    <property type="term" value="C:endomembrane system"/>
    <property type="evidence" value="ECO:0007669"/>
    <property type="project" value="TreeGrafter"/>
</dbReference>
<comment type="caution">
    <text evidence="6">The sequence shown here is derived from an EMBL/GenBank/DDBJ whole genome shotgun (WGS) entry which is preliminary data.</text>
</comment>
<dbReference type="RefSeq" id="WP_212919786.1">
    <property type="nucleotide sequence ID" value="NZ_BORP01000001.1"/>
</dbReference>
<feature type="chain" id="PRO_5037310209" evidence="3">
    <location>
        <begin position="24"/>
        <end position="441"/>
    </location>
</feature>
<dbReference type="GO" id="GO:0005975">
    <property type="term" value="P:carbohydrate metabolic process"/>
    <property type="evidence" value="ECO:0007669"/>
    <property type="project" value="InterPro"/>
</dbReference>
<dbReference type="InterPro" id="IPR029070">
    <property type="entry name" value="Chitinase_insertion_sf"/>
</dbReference>
<reference evidence="6" key="1">
    <citation type="submission" date="2021-03" db="EMBL/GenBank/DDBJ databases">
        <title>Antimicrobial resistance genes in bacteria isolated from Japanese honey, and their potential for conferring macrolide and lincosamide resistance in the American foulbrood pathogen Paenibacillus larvae.</title>
        <authorList>
            <person name="Okamoto M."/>
            <person name="Kumagai M."/>
            <person name="Kanamori H."/>
            <person name="Takamatsu D."/>
        </authorList>
    </citation>
    <scope>NUCLEOTIDE SEQUENCE</scope>
    <source>
        <strain evidence="6">J43TS3</strain>
    </source>
</reference>
<dbReference type="InterPro" id="IPR017853">
    <property type="entry name" value="GH"/>
</dbReference>
<feature type="domain" description="GH18" evidence="5">
    <location>
        <begin position="123"/>
        <end position="441"/>
    </location>
</feature>
<dbReference type="SMART" id="SM00636">
    <property type="entry name" value="Glyco_18"/>
    <property type="match status" value="1"/>
</dbReference>
<dbReference type="InterPro" id="IPR001223">
    <property type="entry name" value="Glyco_hydro18_cat"/>
</dbReference>